<organism evidence="2 3">
    <name type="scientific">Araneus ventricosus</name>
    <name type="common">Orbweaver spider</name>
    <name type="synonym">Epeira ventricosa</name>
    <dbReference type="NCBI Taxonomy" id="182803"/>
    <lineage>
        <taxon>Eukaryota</taxon>
        <taxon>Metazoa</taxon>
        <taxon>Ecdysozoa</taxon>
        <taxon>Arthropoda</taxon>
        <taxon>Chelicerata</taxon>
        <taxon>Arachnida</taxon>
        <taxon>Araneae</taxon>
        <taxon>Araneomorphae</taxon>
        <taxon>Entelegynae</taxon>
        <taxon>Araneoidea</taxon>
        <taxon>Araneidae</taxon>
        <taxon>Araneus</taxon>
    </lineage>
</organism>
<keyword evidence="3" id="KW-1185">Reference proteome</keyword>
<evidence type="ECO:0000256" key="1">
    <source>
        <dbReference type="SAM" id="MobiDB-lite"/>
    </source>
</evidence>
<accession>A0A4Y2MNE1</accession>
<dbReference type="AlphaFoldDB" id="A0A4Y2MNE1"/>
<evidence type="ECO:0000313" key="3">
    <source>
        <dbReference type="Proteomes" id="UP000499080"/>
    </source>
</evidence>
<dbReference type="EMBL" id="BGPR01007674">
    <property type="protein sequence ID" value="GBN28681.1"/>
    <property type="molecule type" value="Genomic_DNA"/>
</dbReference>
<feature type="region of interest" description="Disordered" evidence="1">
    <location>
        <begin position="26"/>
        <end position="47"/>
    </location>
</feature>
<comment type="caution">
    <text evidence="2">The sequence shown here is derived from an EMBL/GenBank/DDBJ whole genome shotgun (WGS) entry which is preliminary data.</text>
</comment>
<sequence>MRGGGRYCGGEDPSHLCPGLQCPPYSQPAPHHAHSDGVGHRPVSDLQGDSTHSFEKCCGCDLWDGVSETIGTGGCTCKLFNLQARSKHHYETFLSLFFCNSDMKSVSSNAFERFHINMIGQV</sequence>
<gene>
    <name evidence="2" type="ORF">AVEN_48349_1</name>
</gene>
<reference evidence="2 3" key="1">
    <citation type="journal article" date="2019" name="Sci. Rep.">
        <title>Orb-weaving spider Araneus ventricosus genome elucidates the spidroin gene catalogue.</title>
        <authorList>
            <person name="Kono N."/>
            <person name="Nakamura H."/>
            <person name="Ohtoshi R."/>
            <person name="Moran D.A.P."/>
            <person name="Shinohara A."/>
            <person name="Yoshida Y."/>
            <person name="Fujiwara M."/>
            <person name="Mori M."/>
            <person name="Tomita M."/>
            <person name="Arakawa K."/>
        </authorList>
    </citation>
    <scope>NUCLEOTIDE SEQUENCE [LARGE SCALE GENOMIC DNA]</scope>
</reference>
<protein>
    <submittedName>
        <fullName evidence="2">Uncharacterized protein</fullName>
    </submittedName>
</protein>
<feature type="compositionally biased region" description="Basic and acidic residues" evidence="1">
    <location>
        <begin position="33"/>
        <end position="43"/>
    </location>
</feature>
<name>A0A4Y2MNE1_ARAVE</name>
<proteinExistence type="predicted"/>
<evidence type="ECO:0000313" key="2">
    <source>
        <dbReference type="EMBL" id="GBN28681.1"/>
    </source>
</evidence>
<dbReference type="Proteomes" id="UP000499080">
    <property type="component" value="Unassembled WGS sequence"/>
</dbReference>